<feature type="compositionally biased region" description="Basic residues" evidence="1">
    <location>
        <begin position="181"/>
        <end position="199"/>
    </location>
</feature>
<accession>C5KYG5</accession>
<feature type="compositionally biased region" description="Acidic residues" evidence="1">
    <location>
        <begin position="18"/>
        <end position="31"/>
    </location>
</feature>
<proteinExistence type="predicted"/>
<evidence type="ECO:0000313" key="3">
    <source>
        <dbReference type="Proteomes" id="UP000007800"/>
    </source>
</evidence>
<feature type="compositionally biased region" description="Basic residues" evidence="1">
    <location>
        <begin position="118"/>
        <end position="129"/>
    </location>
</feature>
<dbReference type="GeneID" id="9038577"/>
<dbReference type="OMA" id="GDECDAK"/>
<dbReference type="AlphaFoldDB" id="C5KYG5"/>
<dbReference type="OrthoDB" id="448369at2759"/>
<feature type="compositionally biased region" description="Basic residues" evidence="1">
    <location>
        <begin position="209"/>
        <end position="222"/>
    </location>
</feature>
<evidence type="ECO:0000313" key="2">
    <source>
        <dbReference type="EMBL" id="EER10542.1"/>
    </source>
</evidence>
<dbReference type="RefSeq" id="XP_002778747.1">
    <property type="nucleotide sequence ID" value="XM_002778701.1"/>
</dbReference>
<dbReference type="InParanoid" id="C5KYG5"/>
<dbReference type="EMBL" id="GG677382">
    <property type="protein sequence ID" value="EER10542.1"/>
    <property type="molecule type" value="Genomic_DNA"/>
</dbReference>
<sequence>MFKRVLGIDKISRAQFNEDSDASDSDSDGDELTDKQRRRLQRAMMPLSAIVEGDTSCSSSSDEEEEELDQEDEIGDDDEEEENEEKSAPKTNTYAEQFCCQLCPEKLLLSQGDLEKHKASKAHLKRLHRQQQQGDECDAKGAGQDEQADEAAPSDDVVTAAAYKALTDEGAPSSDVTTSSRKMKRRLKMKERRAANKKRALNEDEIAAKKAKFQAKKDRRRQHKEDKTDVAQ</sequence>
<name>C5KYG5_PERM5</name>
<protein>
    <submittedName>
        <fullName evidence="2">FK506-binding protein, putative</fullName>
    </submittedName>
</protein>
<evidence type="ECO:0000256" key="1">
    <source>
        <dbReference type="SAM" id="MobiDB-lite"/>
    </source>
</evidence>
<dbReference type="Proteomes" id="UP000007800">
    <property type="component" value="Unassembled WGS sequence"/>
</dbReference>
<feature type="region of interest" description="Disordered" evidence="1">
    <location>
        <begin position="118"/>
        <end position="232"/>
    </location>
</feature>
<feature type="compositionally biased region" description="Basic and acidic residues" evidence="1">
    <location>
        <begin position="223"/>
        <end position="232"/>
    </location>
</feature>
<organism evidence="3">
    <name type="scientific">Perkinsus marinus (strain ATCC 50983 / TXsc)</name>
    <dbReference type="NCBI Taxonomy" id="423536"/>
    <lineage>
        <taxon>Eukaryota</taxon>
        <taxon>Sar</taxon>
        <taxon>Alveolata</taxon>
        <taxon>Perkinsozoa</taxon>
        <taxon>Perkinsea</taxon>
        <taxon>Perkinsida</taxon>
        <taxon>Perkinsidae</taxon>
        <taxon>Perkinsus</taxon>
    </lineage>
</organism>
<feature type="compositionally biased region" description="Acidic residues" evidence="1">
    <location>
        <begin position="61"/>
        <end position="84"/>
    </location>
</feature>
<gene>
    <name evidence="2" type="ORF">Pmar_PMAR005877</name>
</gene>
<reference evidence="2 3" key="1">
    <citation type="submission" date="2008-07" db="EMBL/GenBank/DDBJ databases">
        <authorList>
            <person name="El-Sayed N."/>
            <person name="Caler E."/>
            <person name="Inman J."/>
            <person name="Amedeo P."/>
            <person name="Hass B."/>
            <person name="Wortman J."/>
        </authorList>
    </citation>
    <scope>NUCLEOTIDE SEQUENCE [LARGE SCALE GENOMIC DNA]</scope>
    <source>
        <strain evidence="3">ATCC 50983 / TXsc</strain>
    </source>
</reference>
<feature type="region of interest" description="Disordered" evidence="1">
    <location>
        <begin position="13"/>
        <end position="93"/>
    </location>
</feature>
<keyword evidence="3" id="KW-1185">Reference proteome</keyword>